<dbReference type="InterPro" id="IPR004360">
    <property type="entry name" value="Glyas_Fos-R_dOase_dom"/>
</dbReference>
<name>A0ABW2EG44_9ACTN</name>
<organism evidence="2 3">
    <name type="scientific">Streptomyces viridiviolaceus</name>
    <dbReference type="NCBI Taxonomy" id="68282"/>
    <lineage>
        <taxon>Bacteria</taxon>
        <taxon>Bacillati</taxon>
        <taxon>Actinomycetota</taxon>
        <taxon>Actinomycetes</taxon>
        <taxon>Kitasatosporales</taxon>
        <taxon>Streptomycetaceae</taxon>
        <taxon>Streptomyces</taxon>
    </lineage>
</organism>
<proteinExistence type="predicted"/>
<dbReference type="RefSeq" id="WP_189880040.1">
    <property type="nucleotide sequence ID" value="NZ_BMWA01000038.1"/>
</dbReference>
<reference evidence="3" key="1">
    <citation type="journal article" date="2019" name="Int. J. Syst. Evol. Microbiol.">
        <title>The Global Catalogue of Microorganisms (GCM) 10K type strain sequencing project: providing services to taxonomists for standard genome sequencing and annotation.</title>
        <authorList>
            <consortium name="The Broad Institute Genomics Platform"/>
            <consortium name="The Broad Institute Genome Sequencing Center for Infectious Disease"/>
            <person name="Wu L."/>
            <person name="Ma J."/>
        </authorList>
    </citation>
    <scope>NUCLEOTIDE SEQUENCE [LARGE SCALE GENOMIC DNA]</scope>
    <source>
        <strain evidence="3">JCM 4855</strain>
    </source>
</reference>
<dbReference type="InterPro" id="IPR037523">
    <property type="entry name" value="VOC_core"/>
</dbReference>
<protein>
    <submittedName>
        <fullName evidence="2">VOC family protein</fullName>
    </submittedName>
</protein>
<dbReference type="EMBL" id="JBHSYM010000110">
    <property type="protein sequence ID" value="MFC7017757.1"/>
    <property type="molecule type" value="Genomic_DNA"/>
</dbReference>
<dbReference type="Proteomes" id="UP001596409">
    <property type="component" value="Unassembled WGS sequence"/>
</dbReference>
<dbReference type="Gene3D" id="3.10.180.10">
    <property type="entry name" value="2,3-Dihydroxybiphenyl 1,2-Dioxygenase, domain 1"/>
    <property type="match status" value="1"/>
</dbReference>
<dbReference type="SUPFAM" id="SSF54593">
    <property type="entry name" value="Glyoxalase/Bleomycin resistance protein/Dihydroxybiphenyl dioxygenase"/>
    <property type="match status" value="1"/>
</dbReference>
<dbReference type="Pfam" id="PF00903">
    <property type="entry name" value="Glyoxalase"/>
    <property type="match status" value="1"/>
</dbReference>
<comment type="caution">
    <text evidence="2">The sequence shown here is derived from an EMBL/GenBank/DDBJ whole genome shotgun (WGS) entry which is preliminary data.</text>
</comment>
<accession>A0ABW2EG44</accession>
<gene>
    <name evidence="2" type="ORF">ACFQMH_39945</name>
</gene>
<dbReference type="CDD" id="cd06587">
    <property type="entry name" value="VOC"/>
    <property type="match status" value="1"/>
</dbReference>
<evidence type="ECO:0000313" key="2">
    <source>
        <dbReference type="EMBL" id="MFC7017757.1"/>
    </source>
</evidence>
<feature type="domain" description="VOC" evidence="1">
    <location>
        <begin position="1"/>
        <end position="123"/>
    </location>
</feature>
<sequence>MDAHVVNFKLVVSDLERSLAFYTGLFGFKEGARLEFCDPDVTEVVLEDATGASSLVLLQGAVMPVASVPGWAPLVVQVDDLAAARREIEEAGRELAFEPITVGPVSILMTADPDGHLVEVVAGELDGLQGAPAGQKIPHPVPQIHDRQ</sequence>
<evidence type="ECO:0000259" key="1">
    <source>
        <dbReference type="PROSITE" id="PS51819"/>
    </source>
</evidence>
<dbReference type="PROSITE" id="PS51819">
    <property type="entry name" value="VOC"/>
    <property type="match status" value="1"/>
</dbReference>
<keyword evidence="3" id="KW-1185">Reference proteome</keyword>
<evidence type="ECO:0000313" key="3">
    <source>
        <dbReference type="Proteomes" id="UP001596409"/>
    </source>
</evidence>
<dbReference type="InterPro" id="IPR029068">
    <property type="entry name" value="Glyas_Bleomycin-R_OHBP_Dase"/>
</dbReference>